<dbReference type="GO" id="GO:0046872">
    <property type="term" value="F:metal ion binding"/>
    <property type="evidence" value="ECO:0007669"/>
    <property type="project" value="UniProtKB-KW"/>
</dbReference>
<dbReference type="PANTHER" id="PTHR10218">
    <property type="entry name" value="GTP-BINDING PROTEIN ALPHA SUBUNIT"/>
    <property type="match status" value="1"/>
</dbReference>
<dbReference type="GO" id="GO:0003924">
    <property type="term" value="F:GTPase activity"/>
    <property type="evidence" value="ECO:0007669"/>
    <property type="project" value="InterPro"/>
</dbReference>
<dbReference type="GO" id="GO:0000750">
    <property type="term" value="P:pheromone-dependent signal transduction involved in conjugation with cellular fusion"/>
    <property type="evidence" value="ECO:0007669"/>
    <property type="project" value="TreeGrafter"/>
</dbReference>
<evidence type="ECO:0000256" key="5">
    <source>
        <dbReference type="ARBA" id="ARBA00023224"/>
    </source>
</evidence>
<accession>A0A9P6TCI0</accession>
<evidence type="ECO:0000256" key="7">
    <source>
        <dbReference type="PIRSR" id="PIRSR601019-2"/>
    </source>
</evidence>
<dbReference type="GO" id="GO:0005834">
    <property type="term" value="C:heterotrimeric G-protein complex"/>
    <property type="evidence" value="ECO:0007669"/>
    <property type="project" value="InterPro"/>
</dbReference>
<dbReference type="SMART" id="SM00275">
    <property type="entry name" value="G_alpha"/>
    <property type="match status" value="1"/>
</dbReference>
<evidence type="ECO:0000256" key="1">
    <source>
        <dbReference type="ARBA" id="ARBA00022723"/>
    </source>
</evidence>
<feature type="binding site" evidence="6">
    <location>
        <begin position="221"/>
        <end position="224"/>
    </location>
    <ligand>
        <name>GTP</name>
        <dbReference type="ChEBI" id="CHEBI:37565"/>
    </ligand>
</feature>
<dbReference type="Pfam" id="PF00503">
    <property type="entry name" value="G-alpha"/>
    <property type="match status" value="1"/>
</dbReference>
<dbReference type="FunFam" id="3.40.50.300:FF:002307">
    <property type="entry name" value="Guanine nucleotide-binding protein G(k) subunit alpha"/>
    <property type="match status" value="1"/>
</dbReference>
<dbReference type="GO" id="GO:0005737">
    <property type="term" value="C:cytoplasm"/>
    <property type="evidence" value="ECO:0007669"/>
    <property type="project" value="TreeGrafter"/>
</dbReference>
<sequence length="287" mass="33270">SGKTTVMKQMQILHTGFTIAQREFYRQQVFSNLYDSIRACLVVMSDEEIELKDEKLLESVSLFVSPVKLESGQPFPNNYLEPLKRLWLDEGLRKVTSRYYSAIPANFFGHLNRLFSPSYIPTDQDILECRGKTIGVNEMIFNVSNLRYRMVDVGGQRSERRKWIHCFEHVIAIIFLVAISGYDSVLEEDEDVNQIRESLMVFDSIINSKWFSKTSMMLFMNKTDLFKKKLAISPISLHFPDYPGSDTDFEAGQLYFSNEFVSLNKSSQREIYIHVSTVPRVRPTNLP</sequence>
<dbReference type="SUPFAM" id="SSF52540">
    <property type="entry name" value="P-loop containing nucleoside triphosphate hydrolases"/>
    <property type="match status" value="1"/>
</dbReference>
<dbReference type="PANTHER" id="PTHR10218:SF242">
    <property type="entry name" value="GUANINE NUCLEOTIDE-BINDING PROTEIN ALPHA-1 SUBUNIT"/>
    <property type="match status" value="1"/>
</dbReference>
<dbReference type="InterPro" id="IPR011025">
    <property type="entry name" value="GproteinA_insert"/>
</dbReference>
<dbReference type="GO" id="GO:0031683">
    <property type="term" value="F:G-protein beta/gamma-subunit complex binding"/>
    <property type="evidence" value="ECO:0007669"/>
    <property type="project" value="InterPro"/>
</dbReference>
<proteinExistence type="predicted"/>
<feature type="non-terminal residue" evidence="8">
    <location>
        <position position="1"/>
    </location>
</feature>
<reference evidence="8" key="1">
    <citation type="submission" date="2013-11" db="EMBL/GenBank/DDBJ databases">
        <title>Genome sequence of the fusiform rust pathogen reveals effectors for host alternation and coevolution with pine.</title>
        <authorList>
            <consortium name="DOE Joint Genome Institute"/>
            <person name="Smith K."/>
            <person name="Pendleton A."/>
            <person name="Kubisiak T."/>
            <person name="Anderson C."/>
            <person name="Salamov A."/>
            <person name="Aerts A."/>
            <person name="Riley R."/>
            <person name="Clum A."/>
            <person name="Lindquist E."/>
            <person name="Ence D."/>
            <person name="Campbell M."/>
            <person name="Kronenberg Z."/>
            <person name="Feau N."/>
            <person name="Dhillon B."/>
            <person name="Hamelin R."/>
            <person name="Burleigh J."/>
            <person name="Smith J."/>
            <person name="Yandell M."/>
            <person name="Nelson C."/>
            <person name="Grigoriev I."/>
            <person name="Davis J."/>
        </authorList>
    </citation>
    <scope>NUCLEOTIDE SEQUENCE</scope>
    <source>
        <strain evidence="8">G11</strain>
    </source>
</reference>
<dbReference type="AlphaFoldDB" id="A0A9P6TCI0"/>
<protein>
    <submittedName>
        <fullName evidence="8">Uncharacterized protein</fullName>
    </submittedName>
</protein>
<keyword evidence="3 7" id="KW-0460">Magnesium</keyword>
<dbReference type="Gene3D" id="1.10.400.10">
    <property type="entry name" value="GI Alpha 1, domain 2-like"/>
    <property type="match status" value="1"/>
</dbReference>
<evidence type="ECO:0000256" key="3">
    <source>
        <dbReference type="ARBA" id="ARBA00022842"/>
    </source>
</evidence>
<evidence type="ECO:0000256" key="6">
    <source>
        <dbReference type="PIRSR" id="PIRSR601019-1"/>
    </source>
</evidence>
<feature type="binding site" evidence="6">
    <location>
        <begin position="152"/>
        <end position="156"/>
    </location>
    <ligand>
        <name>GTP</name>
        <dbReference type="ChEBI" id="CHEBI:37565"/>
    </ligand>
</feature>
<dbReference type="PRINTS" id="PR00318">
    <property type="entry name" value="GPROTEINA"/>
</dbReference>
<dbReference type="GO" id="GO:0005525">
    <property type="term" value="F:GTP binding"/>
    <property type="evidence" value="ECO:0007669"/>
    <property type="project" value="UniProtKB-KW"/>
</dbReference>
<evidence type="ECO:0000313" key="8">
    <source>
        <dbReference type="EMBL" id="KAG0145658.1"/>
    </source>
</evidence>
<dbReference type="PRINTS" id="PR01241">
    <property type="entry name" value="GPROTEINAFNG"/>
</dbReference>
<feature type="binding site" evidence="7">
    <location>
        <position position="133"/>
    </location>
    <ligand>
        <name>Mg(2+)</name>
        <dbReference type="ChEBI" id="CHEBI:18420"/>
    </ligand>
</feature>
<feature type="binding site" evidence="6">
    <location>
        <begin position="127"/>
        <end position="133"/>
    </location>
    <ligand>
        <name>GTP</name>
        <dbReference type="ChEBI" id="CHEBI:37565"/>
    </ligand>
</feature>
<keyword evidence="9" id="KW-1185">Reference proteome</keyword>
<name>A0A9P6TCI0_9BASI</name>
<keyword evidence="1 7" id="KW-0479">Metal-binding</keyword>
<dbReference type="InterPro" id="IPR001019">
    <property type="entry name" value="Gprotein_alpha_su"/>
</dbReference>
<dbReference type="Gene3D" id="3.40.50.300">
    <property type="entry name" value="P-loop containing nucleotide triphosphate hydrolases"/>
    <property type="match status" value="1"/>
</dbReference>
<dbReference type="SUPFAM" id="SSF47895">
    <property type="entry name" value="Transducin (alpha subunit), insertion domain"/>
    <property type="match status" value="1"/>
</dbReference>
<dbReference type="OrthoDB" id="5817230at2759"/>
<evidence type="ECO:0000256" key="2">
    <source>
        <dbReference type="ARBA" id="ARBA00022741"/>
    </source>
</evidence>
<dbReference type="Proteomes" id="UP000886653">
    <property type="component" value="Unassembled WGS sequence"/>
</dbReference>
<evidence type="ECO:0000313" key="9">
    <source>
        <dbReference type="Proteomes" id="UP000886653"/>
    </source>
</evidence>
<comment type="caution">
    <text evidence="8">The sequence shown here is derived from an EMBL/GenBank/DDBJ whole genome shotgun (WGS) entry which is preliminary data.</text>
</comment>
<dbReference type="CDD" id="cd00066">
    <property type="entry name" value="G-alpha"/>
    <property type="match status" value="1"/>
</dbReference>
<dbReference type="GO" id="GO:0007186">
    <property type="term" value="P:G protein-coupled receptor signaling pathway"/>
    <property type="evidence" value="ECO:0007669"/>
    <property type="project" value="InterPro"/>
</dbReference>
<keyword evidence="4 6" id="KW-0342">GTP-binding</keyword>
<evidence type="ECO:0000256" key="4">
    <source>
        <dbReference type="ARBA" id="ARBA00023134"/>
    </source>
</evidence>
<dbReference type="GO" id="GO:0001664">
    <property type="term" value="F:G protein-coupled receptor binding"/>
    <property type="evidence" value="ECO:0007669"/>
    <property type="project" value="InterPro"/>
</dbReference>
<dbReference type="PROSITE" id="PS51882">
    <property type="entry name" value="G_ALPHA"/>
    <property type="match status" value="1"/>
</dbReference>
<gene>
    <name evidence="8" type="ORF">CROQUDRAFT_658450</name>
</gene>
<dbReference type="EMBL" id="MU167273">
    <property type="protein sequence ID" value="KAG0145658.1"/>
    <property type="molecule type" value="Genomic_DNA"/>
</dbReference>
<keyword evidence="5" id="KW-0807">Transducer</keyword>
<organism evidence="8 9">
    <name type="scientific">Cronartium quercuum f. sp. fusiforme G11</name>
    <dbReference type="NCBI Taxonomy" id="708437"/>
    <lineage>
        <taxon>Eukaryota</taxon>
        <taxon>Fungi</taxon>
        <taxon>Dikarya</taxon>
        <taxon>Basidiomycota</taxon>
        <taxon>Pucciniomycotina</taxon>
        <taxon>Pucciniomycetes</taxon>
        <taxon>Pucciniales</taxon>
        <taxon>Coleosporiaceae</taxon>
        <taxon>Cronartium</taxon>
    </lineage>
</organism>
<keyword evidence="2 6" id="KW-0547">Nucleotide-binding</keyword>
<feature type="binding site" evidence="7">
    <location>
        <position position="4"/>
    </location>
    <ligand>
        <name>Mg(2+)</name>
        <dbReference type="ChEBI" id="CHEBI:18420"/>
    </ligand>
</feature>
<dbReference type="InterPro" id="IPR027417">
    <property type="entry name" value="P-loop_NTPase"/>
</dbReference>
<dbReference type="InterPro" id="IPR002975">
    <property type="entry name" value="Fungi_Gprotein_alpha"/>
</dbReference>